<gene>
    <name evidence="1" type="ORF">GCM10009416_06810</name>
</gene>
<proteinExistence type="predicted"/>
<organism evidence="1 2">
    <name type="scientific">Craurococcus roseus</name>
    <dbReference type="NCBI Taxonomy" id="77585"/>
    <lineage>
        <taxon>Bacteria</taxon>
        <taxon>Pseudomonadati</taxon>
        <taxon>Pseudomonadota</taxon>
        <taxon>Alphaproteobacteria</taxon>
        <taxon>Acetobacterales</taxon>
        <taxon>Acetobacteraceae</taxon>
        <taxon>Craurococcus</taxon>
    </lineage>
</organism>
<name>A0ABP3PQM3_9PROT</name>
<dbReference type="Proteomes" id="UP001501588">
    <property type="component" value="Unassembled WGS sequence"/>
</dbReference>
<dbReference type="InterPro" id="IPR054271">
    <property type="entry name" value="DUF7002"/>
</dbReference>
<comment type="caution">
    <text evidence="1">The sequence shown here is derived from an EMBL/GenBank/DDBJ whole genome shotgun (WGS) entry which is preliminary data.</text>
</comment>
<evidence type="ECO:0000313" key="2">
    <source>
        <dbReference type="Proteomes" id="UP001501588"/>
    </source>
</evidence>
<keyword evidence="2" id="KW-1185">Reference proteome</keyword>
<evidence type="ECO:0008006" key="3">
    <source>
        <dbReference type="Google" id="ProtNLM"/>
    </source>
</evidence>
<protein>
    <recommendedName>
        <fullName evidence="3">DUF4433 domain-containing protein</fullName>
    </recommendedName>
</protein>
<dbReference type="EMBL" id="BAAAFZ010000008">
    <property type="protein sequence ID" value="GAA0570869.1"/>
    <property type="molecule type" value="Genomic_DNA"/>
</dbReference>
<accession>A0ABP3PQM3</accession>
<evidence type="ECO:0000313" key="1">
    <source>
        <dbReference type="EMBL" id="GAA0570869.1"/>
    </source>
</evidence>
<dbReference type="Pfam" id="PF22531">
    <property type="entry name" value="DUF7002"/>
    <property type="match status" value="1"/>
</dbReference>
<sequence length="236" mass="25853">MTPEDLAAKHPRLYHVADPGALPGILRHGLLPTSALLSLFEVPAADREAIERRRRPASVRLRHPVHGTAVITDNLPLSEAALEACLDDGLAPADWLALLNGRVFFWPDEEGLGRLLGARLNRGRQRLVLVLDTLGLARRHQRRVELAAINTGSTIRRPARRGLSTFTPLLLHDHEVWRRLRGGLDRIREVTVVGGVADVAEHLVEHRVVGGGGVADGVGFEPTVGVNPRRFSRPVP</sequence>
<reference evidence="2" key="1">
    <citation type="journal article" date="2019" name="Int. J. Syst. Evol. Microbiol.">
        <title>The Global Catalogue of Microorganisms (GCM) 10K type strain sequencing project: providing services to taxonomists for standard genome sequencing and annotation.</title>
        <authorList>
            <consortium name="The Broad Institute Genomics Platform"/>
            <consortium name="The Broad Institute Genome Sequencing Center for Infectious Disease"/>
            <person name="Wu L."/>
            <person name="Ma J."/>
        </authorList>
    </citation>
    <scope>NUCLEOTIDE SEQUENCE [LARGE SCALE GENOMIC DNA]</scope>
    <source>
        <strain evidence="2">JCM 9933</strain>
    </source>
</reference>